<accession>A0A812P5F9</accession>
<reference evidence="2" key="1">
    <citation type="submission" date="2021-02" db="EMBL/GenBank/DDBJ databases">
        <authorList>
            <person name="Dougan E. K."/>
            <person name="Rhodes N."/>
            <person name="Thang M."/>
            <person name="Chan C."/>
        </authorList>
    </citation>
    <scope>NUCLEOTIDE SEQUENCE</scope>
</reference>
<evidence type="ECO:0008006" key="4">
    <source>
        <dbReference type="Google" id="ProtNLM"/>
    </source>
</evidence>
<dbReference type="Proteomes" id="UP000604046">
    <property type="component" value="Unassembled WGS sequence"/>
</dbReference>
<gene>
    <name evidence="2" type="ORF">SNAT2548_LOCUS17490</name>
</gene>
<feature type="chain" id="PRO_5032956478" description="RRM domain-containing protein" evidence="1">
    <location>
        <begin position="34"/>
        <end position="241"/>
    </location>
</feature>
<organism evidence="2 3">
    <name type="scientific">Symbiodinium natans</name>
    <dbReference type="NCBI Taxonomy" id="878477"/>
    <lineage>
        <taxon>Eukaryota</taxon>
        <taxon>Sar</taxon>
        <taxon>Alveolata</taxon>
        <taxon>Dinophyceae</taxon>
        <taxon>Suessiales</taxon>
        <taxon>Symbiodiniaceae</taxon>
        <taxon>Symbiodinium</taxon>
    </lineage>
</organism>
<sequence length="241" mass="26453">MPGARHMDAPRTRAPAPWGKWALVCLAAAVARSCQTPSFLQPTGSGPVVDSAVVRRVVQAPTEDSVKSHRWRQPRPPLVPMLFETFNVSDETDVKAVAGYMSAVLAEDDHRIVDMKMMSAKARSKALYILAYINAKEARATAQILPRQRDGRCRLRVIRDFPVTEDVAPAVLRVGSNTNSTALANLIAYRLRAVDKLEGGSRANTVKPPTLPTAALFWGQFELFIEVLRPQTHLTGSGIWG</sequence>
<dbReference type="EMBL" id="CAJNDS010002113">
    <property type="protein sequence ID" value="CAE7334392.1"/>
    <property type="molecule type" value="Genomic_DNA"/>
</dbReference>
<evidence type="ECO:0000313" key="3">
    <source>
        <dbReference type="Proteomes" id="UP000604046"/>
    </source>
</evidence>
<feature type="signal peptide" evidence="1">
    <location>
        <begin position="1"/>
        <end position="33"/>
    </location>
</feature>
<name>A0A812P5F9_9DINO</name>
<protein>
    <recommendedName>
        <fullName evidence="4">RRM domain-containing protein</fullName>
    </recommendedName>
</protein>
<comment type="caution">
    <text evidence="2">The sequence shown here is derived from an EMBL/GenBank/DDBJ whole genome shotgun (WGS) entry which is preliminary data.</text>
</comment>
<evidence type="ECO:0000256" key="1">
    <source>
        <dbReference type="SAM" id="SignalP"/>
    </source>
</evidence>
<dbReference type="OrthoDB" id="426410at2759"/>
<dbReference type="AlphaFoldDB" id="A0A812P5F9"/>
<evidence type="ECO:0000313" key="2">
    <source>
        <dbReference type="EMBL" id="CAE7334392.1"/>
    </source>
</evidence>
<proteinExistence type="predicted"/>
<keyword evidence="3" id="KW-1185">Reference proteome</keyword>
<keyword evidence="1" id="KW-0732">Signal</keyword>